<dbReference type="PANTHER" id="PTHR33387">
    <property type="entry name" value="RMLC-LIKE JELLY ROLL FOLD PROTEIN"/>
    <property type="match status" value="1"/>
</dbReference>
<accession>A0AAV5QZ21</accession>
<proteinExistence type="predicted"/>
<organism evidence="2 3">
    <name type="scientific">Pichia kluyveri</name>
    <name type="common">Yeast</name>
    <dbReference type="NCBI Taxonomy" id="36015"/>
    <lineage>
        <taxon>Eukaryota</taxon>
        <taxon>Fungi</taxon>
        <taxon>Dikarya</taxon>
        <taxon>Ascomycota</taxon>
        <taxon>Saccharomycotina</taxon>
        <taxon>Pichiomycetes</taxon>
        <taxon>Pichiales</taxon>
        <taxon>Pichiaceae</taxon>
        <taxon>Pichia</taxon>
    </lineage>
</organism>
<evidence type="ECO:0000313" key="2">
    <source>
        <dbReference type="EMBL" id="GMM44429.1"/>
    </source>
</evidence>
<reference evidence="2 3" key="1">
    <citation type="journal article" date="2023" name="Elife">
        <title>Identification of key yeast species and microbe-microbe interactions impacting larval growth of Drosophila in the wild.</title>
        <authorList>
            <person name="Mure A."/>
            <person name="Sugiura Y."/>
            <person name="Maeda R."/>
            <person name="Honda K."/>
            <person name="Sakurai N."/>
            <person name="Takahashi Y."/>
            <person name="Watada M."/>
            <person name="Katoh T."/>
            <person name="Gotoh A."/>
            <person name="Gotoh Y."/>
            <person name="Taniguchi I."/>
            <person name="Nakamura K."/>
            <person name="Hayashi T."/>
            <person name="Katayama T."/>
            <person name="Uemura T."/>
            <person name="Hattori Y."/>
        </authorList>
    </citation>
    <scope>NUCLEOTIDE SEQUENCE [LARGE SCALE GENOMIC DNA]</scope>
    <source>
        <strain evidence="2 3">PK-24</strain>
    </source>
</reference>
<keyword evidence="3" id="KW-1185">Reference proteome</keyword>
<evidence type="ECO:0000313" key="3">
    <source>
        <dbReference type="Proteomes" id="UP001378960"/>
    </source>
</evidence>
<dbReference type="Pfam" id="PF06172">
    <property type="entry name" value="Cupin_5"/>
    <property type="match status" value="1"/>
</dbReference>
<dbReference type="InterPro" id="IPR039935">
    <property type="entry name" value="YML079W-like"/>
</dbReference>
<dbReference type="EMBL" id="BTGB01000001">
    <property type="protein sequence ID" value="GMM44429.1"/>
    <property type="molecule type" value="Genomic_DNA"/>
</dbReference>
<evidence type="ECO:0000259" key="1">
    <source>
        <dbReference type="Pfam" id="PF06172"/>
    </source>
</evidence>
<dbReference type="PANTHER" id="PTHR33387:SF3">
    <property type="entry name" value="DUF985 DOMAIN-CONTAINING PROTEIN"/>
    <property type="match status" value="1"/>
</dbReference>
<protein>
    <recommendedName>
        <fullName evidence="1">DUF985 domain-containing protein</fullName>
    </recommendedName>
</protein>
<dbReference type="InterPro" id="IPR009327">
    <property type="entry name" value="Cupin_DUF985"/>
</dbReference>
<dbReference type="SUPFAM" id="SSF51182">
    <property type="entry name" value="RmlC-like cupins"/>
    <property type="match status" value="1"/>
</dbReference>
<gene>
    <name evidence="2" type="ORF">DAPK24_010040</name>
</gene>
<comment type="caution">
    <text evidence="2">The sequence shown here is derived from an EMBL/GenBank/DDBJ whole genome shotgun (WGS) entry which is preliminary data.</text>
</comment>
<dbReference type="CDD" id="cd06121">
    <property type="entry name" value="cupin_YML079wp"/>
    <property type="match status" value="1"/>
</dbReference>
<sequence length="180" mass="20509">MTFSEPKYVDNDITKPDESIIKLANDLNLEKHPNGGFFKETYRSEKVIEDHKLTTAINFIMTCESSIGKFHTNQKSTTIHILQGGRGKYILIKENGEIEEFIVGFDLEKGEKTQWIVEPGTYKGCYIMPIEGEEISSKDYLWVSEIVVPGFEFSDMKFLDNEALISKIGIENGEKLAFLL</sequence>
<name>A0AAV5QZ21_PICKL</name>
<feature type="domain" description="DUF985" evidence="1">
    <location>
        <begin position="23"/>
        <end position="158"/>
    </location>
</feature>
<dbReference type="Proteomes" id="UP001378960">
    <property type="component" value="Unassembled WGS sequence"/>
</dbReference>
<dbReference type="InterPro" id="IPR014710">
    <property type="entry name" value="RmlC-like_jellyroll"/>
</dbReference>
<dbReference type="AlphaFoldDB" id="A0AAV5QZ21"/>
<dbReference type="Gene3D" id="2.60.120.10">
    <property type="entry name" value="Jelly Rolls"/>
    <property type="match status" value="1"/>
</dbReference>
<dbReference type="InterPro" id="IPR011051">
    <property type="entry name" value="RmlC_Cupin_sf"/>
</dbReference>